<dbReference type="OrthoDB" id="2373987at2759"/>
<accession>A0A5C3MKF2</accession>
<feature type="transmembrane region" description="Helical" evidence="3">
    <location>
        <begin position="294"/>
        <end position="317"/>
    </location>
</feature>
<feature type="transmembrane region" description="Helical" evidence="3">
    <location>
        <begin position="428"/>
        <end position="450"/>
    </location>
</feature>
<name>A0A5C3MKF2_9AGAM</name>
<feature type="compositionally biased region" description="Low complexity" evidence="2">
    <location>
        <begin position="622"/>
        <end position="634"/>
    </location>
</feature>
<feature type="transmembrane region" description="Helical" evidence="3">
    <location>
        <begin position="239"/>
        <end position="260"/>
    </location>
</feature>
<keyword evidence="3" id="KW-0812">Transmembrane</keyword>
<feature type="coiled-coil region" evidence="1">
    <location>
        <begin position="697"/>
        <end position="739"/>
    </location>
</feature>
<keyword evidence="3" id="KW-1133">Transmembrane helix</keyword>
<feature type="transmembrane region" description="Helical" evidence="3">
    <location>
        <begin position="266"/>
        <end position="282"/>
    </location>
</feature>
<sequence length="761" mass="85089">MDPEFEGSHCQTQGLLAPTPEYLASVPVFPLIPNLKKDLTGLADTALSWQQLTASDINFAVVRPLVFKYARLENLAVVYACLVVRAHFVSAAESELAYAGVILSRANLCEILAMKLLGQFASSKIQLVAVLTASWSPLAGASQEIRNQVKVALGGDENNLNEDQCALEMAIATKAKAFLSSPVVQTVVDDIYSGRVVFSMPAIRSVLADNYKPRAIEIYDYRKAPFLDHYRLRVPKYGAILEFLKFALLLLTFILCLSSQDLHRMSNFEIIFVVFAIAFTLEEYTASKEHGWQIYIANMWNVFDTAFIFIFLCYVFLRVKGLVQDDALASEWAFNVLACEACILFPRLAFFAIKNNIIVIALRGMIADFVFFMGIAAICFSGLLFTLHTLAGDKWSVRGIAWLMVQIWFGNTYLSFGQASSFHPVFGPILMTGYAALSGTLLLTILISILSNTFARIDANATQEYLFQFAIATIEGVKSDALFSYQPPFNLLAFAILWPASLFVSARTLHSANVFLIRVTSFPILVAIGLYERFFTGDKGLRESGKDAAQSIYNSLPRQLKNMPILDALMGANANDVYDALFDVDFEQHETQLFFDESDEEHRLPELHSLLSRDTLRHRRPLSPSSGRGSTSPLRESHSRQRSPSLPRRALPPMIQTSVSAEVPSLSKQSPLAKLFTPHSIRQRATSQFDGSPMQHIQQTDATLKRLESLLEDARNLPVNRIRDEMKELQERQARIETLLMTLTRGMRNESTHVARHGTIS</sequence>
<feature type="compositionally biased region" description="Low complexity" evidence="2">
    <location>
        <begin position="642"/>
        <end position="651"/>
    </location>
</feature>
<evidence type="ECO:0000256" key="2">
    <source>
        <dbReference type="SAM" id="MobiDB-lite"/>
    </source>
</evidence>
<evidence type="ECO:0000313" key="6">
    <source>
        <dbReference type="EMBL" id="TFK45872.1"/>
    </source>
</evidence>
<keyword evidence="7" id="KW-1185">Reference proteome</keyword>
<organism evidence="6 7">
    <name type="scientific">Heliocybe sulcata</name>
    <dbReference type="NCBI Taxonomy" id="5364"/>
    <lineage>
        <taxon>Eukaryota</taxon>
        <taxon>Fungi</taxon>
        <taxon>Dikarya</taxon>
        <taxon>Basidiomycota</taxon>
        <taxon>Agaricomycotina</taxon>
        <taxon>Agaricomycetes</taxon>
        <taxon>Gloeophyllales</taxon>
        <taxon>Gloeophyllaceae</taxon>
        <taxon>Heliocybe</taxon>
    </lineage>
</organism>
<keyword evidence="3" id="KW-0472">Membrane</keyword>
<dbReference type="InterPro" id="IPR056337">
    <property type="entry name" value="LHD_YVC1"/>
</dbReference>
<evidence type="ECO:0000313" key="7">
    <source>
        <dbReference type="Proteomes" id="UP000305948"/>
    </source>
</evidence>
<dbReference type="AlphaFoldDB" id="A0A5C3MKF2"/>
<dbReference type="PANTHER" id="PTHR35859">
    <property type="entry name" value="NONSELECTIVE CATION CHANNEL PROTEIN"/>
    <property type="match status" value="1"/>
</dbReference>
<dbReference type="STRING" id="5364.A0A5C3MKF2"/>
<dbReference type="Pfam" id="PF23190">
    <property type="entry name" value="LHD_TRPY1"/>
    <property type="match status" value="1"/>
</dbReference>
<feature type="domain" description="YVC1 N-terminal linker helical" evidence="4">
    <location>
        <begin position="30"/>
        <end position="199"/>
    </location>
</feature>
<proteinExistence type="predicted"/>
<feature type="transmembrane region" description="Helical" evidence="3">
    <location>
        <begin position="399"/>
        <end position="416"/>
    </location>
</feature>
<dbReference type="Pfam" id="PF23317">
    <property type="entry name" value="YVC1_C"/>
    <property type="match status" value="1"/>
</dbReference>
<reference evidence="6 7" key="1">
    <citation type="journal article" date="2019" name="Nat. Ecol. Evol.">
        <title>Megaphylogeny resolves global patterns of mushroom evolution.</title>
        <authorList>
            <person name="Varga T."/>
            <person name="Krizsan K."/>
            <person name="Foldi C."/>
            <person name="Dima B."/>
            <person name="Sanchez-Garcia M."/>
            <person name="Sanchez-Ramirez S."/>
            <person name="Szollosi G.J."/>
            <person name="Szarkandi J.G."/>
            <person name="Papp V."/>
            <person name="Albert L."/>
            <person name="Andreopoulos W."/>
            <person name="Angelini C."/>
            <person name="Antonin V."/>
            <person name="Barry K.W."/>
            <person name="Bougher N.L."/>
            <person name="Buchanan P."/>
            <person name="Buyck B."/>
            <person name="Bense V."/>
            <person name="Catcheside P."/>
            <person name="Chovatia M."/>
            <person name="Cooper J."/>
            <person name="Damon W."/>
            <person name="Desjardin D."/>
            <person name="Finy P."/>
            <person name="Geml J."/>
            <person name="Haridas S."/>
            <person name="Hughes K."/>
            <person name="Justo A."/>
            <person name="Karasinski D."/>
            <person name="Kautmanova I."/>
            <person name="Kiss B."/>
            <person name="Kocsube S."/>
            <person name="Kotiranta H."/>
            <person name="LaButti K.M."/>
            <person name="Lechner B.E."/>
            <person name="Liimatainen K."/>
            <person name="Lipzen A."/>
            <person name="Lukacs Z."/>
            <person name="Mihaltcheva S."/>
            <person name="Morgado L.N."/>
            <person name="Niskanen T."/>
            <person name="Noordeloos M.E."/>
            <person name="Ohm R.A."/>
            <person name="Ortiz-Santana B."/>
            <person name="Ovrebo C."/>
            <person name="Racz N."/>
            <person name="Riley R."/>
            <person name="Savchenko A."/>
            <person name="Shiryaev A."/>
            <person name="Soop K."/>
            <person name="Spirin V."/>
            <person name="Szebenyi C."/>
            <person name="Tomsovsky M."/>
            <person name="Tulloss R.E."/>
            <person name="Uehling J."/>
            <person name="Grigoriev I.V."/>
            <person name="Vagvolgyi C."/>
            <person name="Papp T."/>
            <person name="Martin F.M."/>
            <person name="Miettinen O."/>
            <person name="Hibbett D.S."/>
            <person name="Nagy L.G."/>
        </authorList>
    </citation>
    <scope>NUCLEOTIDE SEQUENCE [LARGE SCALE GENOMIC DNA]</scope>
    <source>
        <strain evidence="6 7">OMC1185</strain>
    </source>
</reference>
<evidence type="ECO:0000256" key="1">
    <source>
        <dbReference type="SAM" id="Coils"/>
    </source>
</evidence>
<evidence type="ECO:0000259" key="4">
    <source>
        <dbReference type="Pfam" id="PF23190"/>
    </source>
</evidence>
<dbReference type="InterPro" id="IPR052971">
    <property type="entry name" value="TRP_calcium_channel"/>
</dbReference>
<dbReference type="EMBL" id="ML213536">
    <property type="protein sequence ID" value="TFK45872.1"/>
    <property type="molecule type" value="Genomic_DNA"/>
</dbReference>
<feature type="transmembrane region" description="Helical" evidence="3">
    <location>
        <begin position="332"/>
        <end position="353"/>
    </location>
</feature>
<protein>
    <submittedName>
        <fullName evidence="6">Uncharacterized protein</fullName>
    </submittedName>
</protein>
<evidence type="ECO:0000259" key="5">
    <source>
        <dbReference type="Pfam" id="PF23317"/>
    </source>
</evidence>
<feature type="transmembrane region" description="Helical" evidence="3">
    <location>
        <begin position="365"/>
        <end position="387"/>
    </location>
</feature>
<dbReference type="PANTHER" id="PTHR35859:SF1">
    <property type="entry name" value="NONSELECTIVE CATION CHANNEL PROTEIN"/>
    <property type="match status" value="1"/>
</dbReference>
<keyword evidence="1" id="KW-0175">Coiled coil</keyword>
<feature type="domain" description="Calcium channel YVC1-like C-terminal transmembrane" evidence="5">
    <location>
        <begin position="246"/>
        <end position="533"/>
    </location>
</feature>
<dbReference type="InterPro" id="IPR056336">
    <property type="entry name" value="YVC1_C"/>
</dbReference>
<feature type="region of interest" description="Disordered" evidence="2">
    <location>
        <begin position="615"/>
        <end position="651"/>
    </location>
</feature>
<evidence type="ECO:0000256" key="3">
    <source>
        <dbReference type="SAM" id="Phobius"/>
    </source>
</evidence>
<dbReference type="Proteomes" id="UP000305948">
    <property type="component" value="Unassembled WGS sequence"/>
</dbReference>
<feature type="transmembrane region" description="Helical" evidence="3">
    <location>
        <begin position="513"/>
        <end position="531"/>
    </location>
</feature>
<gene>
    <name evidence="6" type="ORF">OE88DRAFT_1688628</name>
</gene>